<proteinExistence type="predicted"/>
<dbReference type="OrthoDB" id="7478830at2"/>
<name>A0A2D0AMY8_9SPHN</name>
<gene>
    <name evidence="1" type="ORF">CDQ91_14385</name>
</gene>
<sequence length="92" mass="9519">MNAPIPLNSIARGVPPAPVLRILAQHSRKELEGFIAVAIALLDLADGDPDLELAGDETDGNRAEDDECAYFATLGNGPGCGVADDDICDDGV</sequence>
<dbReference type="RefSeq" id="WP_088473435.1">
    <property type="nucleotide sequence ID" value="NZ_NISJ01000008.1"/>
</dbReference>
<protein>
    <submittedName>
        <fullName evidence="1">Uncharacterized protein</fullName>
    </submittedName>
</protein>
<reference evidence="1 2" key="1">
    <citation type="journal article" date="2002" name="Int. J. Syst. Evol. Microbiol.">
        <title>Sphingopyxis witflariensis sp. nov., isolated from activated sludge.</title>
        <authorList>
            <person name="Kampfer P."/>
            <person name="Witzenberger R."/>
            <person name="Denner E.B."/>
            <person name="Busse H.J."/>
            <person name="Neef A."/>
        </authorList>
    </citation>
    <scope>NUCLEOTIDE SEQUENCE [LARGE SCALE GENOMIC DNA]</scope>
    <source>
        <strain evidence="1 2">DSM 14551</strain>
    </source>
</reference>
<dbReference type="Proteomes" id="UP000197097">
    <property type="component" value="Unassembled WGS sequence"/>
</dbReference>
<keyword evidence="2" id="KW-1185">Reference proteome</keyword>
<accession>A0A2D0AMY8</accession>
<evidence type="ECO:0000313" key="1">
    <source>
        <dbReference type="EMBL" id="OWQ95106.1"/>
    </source>
</evidence>
<dbReference type="AlphaFoldDB" id="A0A2D0AMY8"/>
<organism evidence="1 2">
    <name type="scientific">Sphingopyxis witflariensis</name>
    <dbReference type="NCBI Taxonomy" id="173675"/>
    <lineage>
        <taxon>Bacteria</taxon>
        <taxon>Pseudomonadati</taxon>
        <taxon>Pseudomonadota</taxon>
        <taxon>Alphaproteobacteria</taxon>
        <taxon>Sphingomonadales</taxon>
        <taxon>Sphingomonadaceae</taxon>
        <taxon>Sphingopyxis</taxon>
    </lineage>
</organism>
<dbReference type="EMBL" id="NISJ01000008">
    <property type="protein sequence ID" value="OWQ95106.1"/>
    <property type="molecule type" value="Genomic_DNA"/>
</dbReference>
<comment type="caution">
    <text evidence="1">The sequence shown here is derived from an EMBL/GenBank/DDBJ whole genome shotgun (WGS) entry which is preliminary data.</text>
</comment>
<evidence type="ECO:0000313" key="2">
    <source>
        <dbReference type="Proteomes" id="UP000197097"/>
    </source>
</evidence>